<protein>
    <submittedName>
        <fullName evidence="2">Uncharacterized protein</fullName>
    </submittedName>
</protein>
<feature type="compositionally biased region" description="Low complexity" evidence="1">
    <location>
        <begin position="190"/>
        <end position="207"/>
    </location>
</feature>
<feature type="region of interest" description="Disordered" evidence="1">
    <location>
        <begin position="146"/>
        <end position="251"/>
    </location>
</feature>
<proteinExistence type="predicted"/>
<reference evidence="3" key="1">
    <citation type="submission" date="2016-05" db="EMBL/GenBank/DDBJ databases">
        <title>Comparative genomics of biotechnologically important yeasts.</title>
        <authorList>
            <consortium name="DOE Joint Genome Institute"/>
            <person name="Riley R."/>
            <person name="Haridas S."/>
            <person name="Wolfe K.H."/>
            <person name="Lopes M.R."/>
            <person name="Hittinger C.T."/>
            <person name="Goker M."/>
            <person name="Salamov A."/>
            <person name="Wisecaver J."/>
            <person name="Long T.M."/>
            <person name="Aerts A.L."/>
            <person name="Barry K."/>
            <person name="Choi C."/>
            <person name="Clum A."/>
            <person name="Coughlan A.Y."/>
            <person name="Deshpande S."/>
            <person name="Douglass A.P."/>
            <person name="Hanson S.J."/>
            <person name="Klenk H.-P."/>
            <person name="Labutti K."/>
            <person name="Lapidus A."/>
            <person name="Lindquist E."/>
            <person name="Lipzen A."/>
            <person name="Meier-Kolthoff J.P."/>
            <person name="Ohm R.A."/>
            <person name="Otillar R.P."/>
            <person name="Pangilinan J."/>
            <person name="Peng Y."/>
            <person name="Rokas A."/>
            <person name="Rosa C.A."/>
            <person name="Scheuner C."/>
            <person name="Sibirny A.A."/>
            <person name="Slot J.C."/>
            <person name="Stielow J.B."/>
            <person name="Sun H."/>
            <person name="Kurtzman C.P."/>
            <person name="Blackwell M."/>
            <person name="Grigoriev I.V."/>
            <person name="Jeffries T.W."/>
        </authorList>
    </citation>
    <scope>NUCLEOTIDE SEQUENCE [LARGE SCALE GENOMIC DNA]</scope>
    <source>
        <strain evidence="3">NRRL Y-2460</strain>
    </source>
</reference>
<dbReference type="PANTHER" id="PTHR13237:SF9">
    <property type="entry name" value="NEUROGUIDIN"/>
    <property type="match status" value="1"/>
</dbReference>
<dbReference type="GO" id="GO:0000480">
    <property type="term" value="P:endonucleolytic cleavage in 5'-ETS of tricistronic rRNA transcript (SSU-rRNA, 5.8S rRNA, LSU-rRNA)"/>
    <property type="evidence" value="ECO:0007669"/>
    <property type="project" value="EnsemblFungi"/>
</dbReference>
<feature type="compositionally biased region" description="Polar residues" evidence="1">
    <location>
        <begin position="208"/>
        <end position="217"/>
    </location>
</feature>
<dbReference type="OrthoDB" id="203440at2759"/>
<dbReference type="GO" id="GO:0000447">
    <property type="term" value="P:endonucleolytic cleavage in ITS1 to separate SSU-rRNA from 5.8S rRNA and LSU-rRNA from tricistronic rRNA transcript (SSU-rRNA, 5.8S rRNA, LSU-rRNA)"/>
    <property type="evidence" value="ECO:0007669"/>
    <property type="project" value="EnsemblFungi"/>
</dbReference>
<dbReference type="AlphaFoldDB" id="A0A1E4TRL8"/>
<feature type="region of interest" description="Disordered" evidence="1">
    <location>
        <begin position="276"/>
        <end position="362"/>
    </location>
</feature>
<feature type="compositionally biased region" description="Acidic residues" evidence="1">
    <location>
        <begin position="168"/>
        <end position="183"/>
    </location>
</feature>
<evidence type="ECO:0000313" key="2">
    <source>
        <dbReference type="EMBL" id="ODV94399.1"/>
    </source>
</evidence>
<dbReference type="GO" id="GO:0032040">
    <property type="term" value="C:small-subunit processome"/>
    <property type="evidence" value="ECO:0007669"/>
    <property type="project" value="EnsemblFungi"/>
</dbReference>
<dbReference type="STRING" id="669874.A0A1E4TRL8"/>
<dbReference type="Proteomes" id="UP000094236">
    <property type="component" value="Unassembled WGS sequence"/>
</dbReference>
<evidence type="ECO:0000256" key="1">
    <source>
        <dbReference type="SAM" id="MobiDB-lite"/>
    </source>
</evidence>
<evidence type="ECO:0000313" key="3">
    <source>
        <dbReference type="Proteomes" id="UP000094236"/>
    </source>
</evidence>
<sequence>MVETQSEQSLDSILSVIGQSLDSFKQAVDKLNSVHDNSLDEEQDFPNLIKELLAKTSLKFPEGVSLLSLKNSSLLSYVNNLLLIVLLNLQRMKTNELENKLRINAIENTIVQRVTIERGVKSLENRLSYQVDKLVGAYLRMENEERSSVSKLDGNVNNKNGKIKDKGDSDEESEAEDDEDEDALAYRPDASSFATKASAAVKSASTSEQQKNATSTQEKYRPPKIAAMAPPSVTHDGEKGSKPTSRFGKLQSMEEYLKSSSDAPLVEDSIGATIVANGRGGVKTSKDKQKEEEIKRYEEENFTRLPTVLSKHEKKLKRKQQMDSFGGEDFGIFNNSGKDIDSSSSRKKKPMSSWDRAKKRRL</sequence>
<name>A0A1E4TRL8_PACTA</name>
<keyword evidence="3" id="KW-1185">Reference proteome</keyword>
<dbReference type="PANTHER" id="PTHR13237">
    <property type="entry name" value="SOMETHING ABOUT SILENCING PROTEIN 10-RELATED"/>
    <property type="match status" value="1"/>
</dbReference>
<organism evidence="2 3">
    <name type="scientific">Pachysolen tannophilus NRRL Y-2460</name>
    <dbReference type="NCBI Taxonomy" id="669874"/>
    <lineage>
        <taxon>Eukaryota</taxon>
        <taxon>Fungi</taxon>
        <taxon>Dikarya</taxon>
        <taxon>Ascomycota</taxon>
        <taxon>Saccharomycotina</taxon>
        <taxon>Pichiomycetes</taxon>
        <taxon>Pachysolenaceae</taxon>
        <taxon>Pachysolen</taxon>
    </lineage>
</organism>
<gene>
    <name evidence="2" type="ORF">PACTADRAFT_51241</name>
</gene>
<feature type="compositionally biased region" description="Basic and acidic residues" evidence="1">
    <location>
        <begin position="284"/>
        <end position="302"/>
    </location>
</feature>
<dbReference type="InterPro" id="IPR007146">
    <property type="entry name" value="Sas10/Utp3/C1D"/>
</dbReference>
<accession>A0A1E4TRL8</accession>
<dbReference type="Pfam" id="PF04000">
    <property type="entry name" value="Sas10_Utp3"/>
    <property type="match status" value="1"/>
</dbReference>
<dbReference type="EMBL" id="KV454016">
    <property type="protein sequence ID" value="ODV94399.1"/>
    <property type="molecule type" value="Genomic_DNA"/>
</dbReference>